<evidence type="ECO:0000256" key="1">
    <source>
        <dbReference type="SAM" id="MobiDB-lite"/>
    </source>
</evidence>
<keyword evidence="2" id="KW-0732">Signal</keyword>
<dbReference type="AlphaFoldDB" id="A0A432W8W5"/>
<evidence type="ECO:0000313" key="3">
    <source>
        <dbReference type="EMBL" id="RUO26519.1"/>
    </source>
</evidence>
<dbReference type="OrthoDB" id="5604453at2"/>
<organism evidence="3 4">
    <name type="scientific">Aliidiomarina minuta</name>
    <dbReference type="NCBI Taxonomy" id="880057"/>
    <lineage>
        <taxon>Bacteria</taxon>
        <taxon>Pseudomonadati</taxon>
        <taxon>Pseudomonadota</taxon>
        <taxon>Gammaproteobacteria</taxon>
        <taxon>Alteromonadales</taxon>
        <taxon>Idiomarinaceae</taxon>
        <taxon>Aliidiomarina</taxon>
    </lineage>
</organism>
<dbReference type="EMBL" id="PIPL01000001">
    <property type="protein sequence ID" value="RUO26519.1"/>
    <property type="molecule type" value="Genomic_DNA"/>
</dbReference>
<sequence length="206" mass="23088">MTHTFKIITYSLSLILLSMLTACASYPLGMSEDEWESLTSEQQLQARSRQAELDQAERERRAEAARLAAQREQEERAAYEERLQNAAYGEVLQCVVRDAEGYLAGSWRPAAPAGFTLLRNHPTNVRFTEEGRPTRGIDGQATFDGGSVSLCRPNRNECGTLAGTQNQFRQGVQQVIDIPRLVRGTLYCDLPRPLPVHRHSTEVSTH</sequence>
<evidence type="ECO:0000313" key="4">
    <source>
        <dbReference type="Proteomes" id="UP000288293"/>
    </source>
</evidence>
<evidence type="ECO:0000256" key="2">
    <source>
        <dbReference type="SAM" id="SignalP"/>
    </source>
</evidence>
<feature type="chain" id="PRO_5019564471" description="Lipoprotein" evidence="2">
    <location>
        <begin position="25"/>
        <end position="206"/>
    </location>
</feature>
<evidence type="ECO:0008006" key="5">
    <source>
        <dbReference type="Google" id="ProtNLM"/>
    </source>
</evidence>
<name>A0A432W8W5_9GAMM</name>
<feature type="region of interest" description="Disordered" evidence="1">
    <location>
        <begin position="47"/>
        <end position="68"/>
    </location>
</feature>
<dbReference type="PROSITE" id="PS51257">
    <property type="entry name" value="PROKAR_LIPOPROTEIN"/>
    <property type="match status" value="1"/>
</dbReference>
<reference evidence="3 4" key="1">
    <citation type="journal article" date="2011" name="Front. Microbiol.">
        <title>Genomic signatures of strain selection and enhancement in Bacillus atrophaeus var. globigii, a historical biowarfare simulant.</title>
        <authorList>
            <person name="Gibbons H.S."/>
            <person name="Broomall S.M."/>
            <person name="McNew L.A."/>
            <person name="Daligault H."/>
            <person name="Chapman C."/>
            <person name="Bruce D."/>
            <person name="Karavis M."/>
            <person name="Krepps M."/>
            <person name="McGregor P.A."/>
            <person name="Hong C."/>
            <person name="Park K.H."/>
            <person name="Akmal A."/>
            <person name="Feldman A."/>
            <person name="Lin J.S."/>
            <person name="Chang W.E."/>
            <person name="Higgs B.W."/>
            <person name="Demirev P."/>
            <person name="Lindquist J."/>
            <person name="Liem A."/>
            <person name="Fochler E."/>
            <person name="Read T.D."/>
            <person name="Tapia R."/>
            <person name="Johnson S."/>
            <person name="Bishop-Lilly K.A."/>
            <person name="Detter C."/>
            <person name="Han C."/>
            <person name="Sozhamannan S."/>
            <person name="Rosenzweig C.N."/>
            <person name="Skowronski E.W."/>
        </authorList>
    </citation>
    <scope>NUCLEOTIDE SEQUENCE [LARGE SCALE GENOMIC DNA]</scope>
    <source>
        <strain evidence="3 4">MLST1</strain>
    </source>
</reference>
<proteinExistence type="predicted"/>
<protein>
    <recommendedName>
        <fullName evidence="5">Lipoprotein</fullName>
    </recommendedName>
</protein>
<dbReference type="Proteomes" id="UP000288293">
    <property type="component" value="Unassembled WGS sequence"/>
</dbReference>
<feature type="signal peptide" evidence="2">
    <location>
        <begin position="1"/>
        <end position="24"/>
    </location>
</feature>
<dbReference type="RefSeq" id="WP_126803331.1">
    <property type="nucleotide sequence ID" value="NZ_PIPL01000001.1"/>
</dbReference>
<accession>A0A432W8W5</accession>
<gene>
    <name evidence="3" type="ORF">CWE09_07375</name>
</gene>
<comment type="caution">
    <text evidence="3">The sequence shown here is derived from an EMBL/GenBank/DDBJ whole genome shotgun (WGS) entry which is preliminary data.</text>
</comment>
<keyword evidence="4" id="KW-1185">Reference proteome</keyword>
<feature type="compositionally biased region" description="Basic and acidic residues" evidence="1">
    <location>
        <begin position="49"/>
        <end position="68"/>
    </location>
</feature>